<protein>
    <recommendedName>
        <fullName evidence="2">Molybdopterin-guanine dinucleotide biosynthesis protein B (MobB) domain-containing protein</fullName>
    </recommendedName>
</protein>
<gene>
    <name evidence="1" type="ORF">LCGC14_2602960</name>
</gene>
<dbReference type="EMBL" id="LAZR01043989">
    <property type="protein sequence ID" value="KKL05745.1"/>
    <property type="molecule type" value="Genomic_DNA"/>
</dbReference>
<name>A0A0F9A8H9_9ZZZZ</name>
<dbReference type="AlphaFoldDB" id="A0A0F9A8H9"/>
<dbReference type="SUPFAM" id="SSF52540">
    <property type="entry name" value="P-loop containing nucleoside triphosphate hydrolases"/>
    <property type="match status" value="1"/>
</dbReference>
<organism evidence="1">
    <name type="scientific">marine sediment metagenome</name>
    <dbReference type="NCBI Taxonomy" id="412755"/>
    <lineage>
        <taxon>unclassified sequences</taxon>
        <taxon>metagenomes</taxon>
        <taxon>ecological metagenomes</taxon>
    </lineage>
</organism>
<sequence length="177" mass="18820">MRPILIGIGGGSSDTGKTTLACALLRNFKGWGAPKCGTDALYASVVDDPETLNEPGTDTAAFLEAGASAAVLVKAPKKELPEAIELALERLGSPPGVVVEGNSAIEVLSPDIVIFSFDTFGEIKESSRKVFEQADALMCGKAVPEEAAGQRPVFKNDESEELIAFVKERLNERKNKR</sequence>
<evidence type="ECO:0000313" key="1">
    <source>
        <dbReference type="EMBL" id="KKL05745.1"/>
    </source>
</evidence>
<dbReference type="InterPro" id="IPR027417">
    <property type="entry name" value="P-loop_NTPase"/>
</dbReference>
<reference evidence="1" key="1">
    <citation type="journal article" date="2015" name="Nature">
        <title>Complex archaea that bridge the gap between prokaryotes and eukaryotes.</title>
        <authorList>
            <person name="Spang A."/>
            <person name="Saw J.H."/>
            <person name="Jorgensen S.L."/>
            <person name="Zaremba-Niedzwiedzka K."/>
            <person name="Martijn J."/>
            <person name="Lind A.E."/>
            <person name="van Eijk R."/>
            <person name="Schleper C."/>
            <person name="Guy L."/>
            <person name="Ettema T.J."/>
        </authorList>
    </citation>
    <scope>NUCLEOTIDE SEQUENCE</scope>
</reference>
<accession>A0A0F9A8H9</accession>
<proteinExistence type="predicted"/>
<comment type="caution">
    <text evidence="1">The sequence shown here is derived from an EMBL/GenBank/DDBJ whole genome shotgun (WGS) entry which is preliminary data.</text>
</comment>
<dbReference type="Gene3D" id="3.40.50.300">
    <property type="entry name" value="P-loop containing nucleotide triphosphate hydrolases"/>
    <property type="match status" value="1"/>
</dbReference>
<evidence type="ECO:0008006" key="2">
    <source>
        <dbReference type="Google" id="ProtNLM"/>
    </source>
</evidence>